<name>A0A1M7XV97_9VIRU</name>
<dbReference type="Proteomes" id="UP000201465">
    <property type="component" value="Segment"/>
</dbReference>
<protein>
    <submittedName>
        <fullName evidence="1">Uncharacterized protein</fullName>
    </submittedName>
</protein>
<dbReference type="GeneID" id="30523362"/>
<evidence type="ECO:0000313" key="1">
    <source>
        <dbReference type="EMBL" id="SHO33458.1"/>
    </source>
</evidence>
<gene>
    <name evidence="1" type="ORF">BQ3484_390</name>
</gene>
<keyword evidence="2" id="KW-1185">Reference proteome</keyword>
<dbReference type="EMBL" id="LT671577">
    <property type="protein sequence ID" value="SHO33458.1"/>
    <property type="molecule type" value="Genomic_DNA"/>
</dbReference>
<reference evidence="1 2" key="1">
    <citation type="submission" date="2016-11" db="EMBL/GenBank/DDBJ databases">
        <authorList>
            <consortium name="Urmite Genomes"/>
        </authorList>
    </citation>
    <scope>NUCLEOTIDE SEQUENCE [LARGE SCALE GENOMIC DNA]</scope>
    <source>
        <strain evidence="1 2">A11</strain>
    </source>
</reference>
<dbReference type="RefSeq" id="YP_009329330.1">
    <property type="nucleotide sequence ID" value="NC_032108.1"/>
</dbReference>
<dbReference type="KEGG" id="vg:30523362"/>
<accession>A0A1M7XV97</accession>
<evidence type="ECO:0000313" key="2">
    <source>
        <dbReference type="Proteomes" id="UP000201465"/>
    </source>
</evidence>
<sequence>MELTNQAARFSSKIDILTAAQYLEKAIHAKNKDKVIYYLLKARTQLTYAQTHLEDISNDALAGSTAELIKELDTLSKDAEKVKNGKTGLNKFQERDLEPFQGLLGALYLELN</sequence>
<proteinExistence type="predicted"/>
<organism evidence="1 2">
    <name type="scientific">Cedratvirus A11</name>
    <dbReference type="NCBI Taxonomy" id="1903266"/>
    <lineage>
        <taxon>Viruses</taxon>
        <taxon>Pithoviruses</taxon>
        <taxon>Orthocedratvirinae</taxon>
        <taxon>Alphacedratvirus</taxon>
        <taxon>Alphacedratvirus aljazairmassiliense</taxon>
    </lineage>
</organism>